<dbReference type="EMBL" id="WNYA01000001">
    <property type="protein sequence ID" value="KAG8591414.1"/>
    <property type="molecule type" value="Genomic_DNA"/>
</dbReference>
<dbReference type="Pfam" id="PF20479">
    <property type="entry name" value="TMEM128"/>
    <property type="match status" value="1"/>
</dbReference>
<keyword evidence="1" id="KW-1133">Transmembrane helix</keyword>
<organism evidence="2 3">
    <name type="scientific">Engystomops pustulosus</name>
    <name type="common">Tungara frog</name>
    <name type="synonym">Physalaemus pustulosus</name>
    <dbReference type="NCBI Taxonomy" id="76066"/>
    <lineage>
        <taxon>Eukaryota</taxon>
        <taxon>Metazoa</taxon>
        <taxon>Chordata</taxon>
        <taxon>Craniata</taxon>
        <taxon>Vertebrata</taxon>
        <taxon>Euteleostomi</taxon>
        <taxon>Amphibia</taxon>
        <taxon>Batrachia</taxon>
        <taxon>Anura</taxon>
        <taxon>Neobatrachia</taxon>
        <taxon>Hyloidea</taxon>
        <taxon>Leptodactylidae</taxon>
        <taxon>Leiuperinae</taxon>
        <taxon>Engystomops</taxon>
    </lineage>
</organism>
<feature type="transmembrane region" description="Helical" evidence="1">
    <location>
        <begin position="80"/>
        <end position="104"/>
    </location>
</feature>
<keyword evidence="1" id="KW-0472">Membrane</keyword>
<dbReference type="Proteomes" id="UP000824782">
    <property type="component" value="Unassembled WGS sequence"/>
</dbReference>
<evidence type="ECO:0008006" key="4">
    <source>
        <dbReference type="Google" id="ProtNLM"/>
    </source>
</evidence>
<evidence type="ECO:0000313" key="3">
    <source>
        <dbReference type="Proteomes" id="UP000824782"/>
    </source>
</evidence>
<feature type="transmembrane region" description="Helical" evidence="1">
    <location>
        <begin position="116"/>
        <end position="138"/>
    </location>
</feature>
<dbReference type="AlphaFoldDB" id="A0AAV7D1Z4"/>
<reference evidence="2" key="1">
    <citation type="thesis" date="2020" institute="ProQuest LLC" country="789 East Eisenhower Parkway, Ann Arbor, MI, USA">
        <title>Comparative Genomics and Chromosome Evolution.</title>
        <authorList>
            <person name="Mudd A.B."/>
        </authorList>
    </citation>
    <scope>NUCLEOTIDE SEQUENCE</scope>
    <source>
        <strain evidence="2">237g6f4</strain>
        <tissue evidence="2">Blood</tissue>
    </source>
</reference>
<dbReference type="PANTHER" id="PTHR31134:SF1">
    <property type="entry name" value="TRANSMEMBRANE PROTEIN 128"/>
    <property type="match status" value="1"/>
</dbReference>
<name>A0AAV7D1Z4_ENGPU</name>
<feature type="transmembrane region" description="Helical" evidence="1">
    <location>
        <begin position="47"/>
        <end position="65"/>
    </location>
</feature>
<feature type="transmembrane region" description="Helical" evidence="1">
    <location>
        <begin position="144"/>
        <end position="164"/>
    </location>
</feature>
<sequence>MAALLEDRDLQGLRQRFQQQAEDLLREAGGADSDDEKKKKEKPLPRLNAHSVFWILAALLVTYYVDFFQVLQLHLQEGCVWLLVGSLSLVVTLSIALFCIVYLEWHCGICDYDAKYPGLVPIAIVTFLVATVCFNVSLWSVWAFFTPGILFVQFMGFVMLVSLFG</sequence>
<dbReference type="EMBL" id="WNYA01000001">
    <property type="protein sequence ID" value="KAG8591416.1"/>
    <property type="molecule type" value="Genomic_DNA"/>
</dbReference>
<proteinExistence type="predicted"/>
<keyword evidence="1" id="KW-0812">Transmembrane</keyword>
<dbReference type="InterPro" id="IPR033579">
    <property type="entry name" value="TMEM128"/>
</dbReference>
<dbReference type="PANTHER" id="PTHR31134">
    <property type="entry name" value="TRANSMEMBRANE PROTEIN 128"/>
    <property type="match status" value="1"/>
</dbReference>
<keyword evidence="3" id="KW-1185">Reference proteome</keyword>
<evidence type="ECO:0000256" key="1">
    <source>
        <dbReference type="SAM" id="Phobius"/>
    </source>
</evidence>
<dbReference type="EMBL" id="WNYA01000001">
    <property type="protein sequence ID" value="KAG8591415.1"/>
    <property type="molecule type" value="Genomic_DNA"/>
</dbReference>
<accession>A0AAV7D1Z4</accession>
<protein>
    <recommendedName>
        <fullName evidence="4">Transmembrane protein 128</fullName>
    </recommendedName>
</protein>
<evidence type="ECO:0000313" key="2">
    <source>
        <dbReference type="EMBL" id="KAG8591415.1"/>
    </source>
</evidence>
<comment type="caution">
    <text evidence="2">The sequence shown here is derived from an EMBL/GenBank/DDBJ whole genome shotgun (WGS) entry which is preliminary data.</text>
</comment>
<gene>
    <name evidence="2" type="ORF">GDO81_000171</name>
</gene>